<feature type="transmembrane region" description="Helical" evidence="9">
    <location>
        <begin position="277"/>
        <end position="293"/>
    </location>
</feature>
<evidence type="ECO:0000256" key="9">
    <source>
        <dbReference type="SAM" id="Phobius"/>
    </source>
</evidence>
<comment type="subcellular location">
    <subcellularLocation>
        <location evidence="1">Cell membrane</location>
        <topology evidence="1">Multi-pass membrane protein</topology>
    </subcellularLocation>
</comment>
<reference evidence="10 11" key="1">
    <citation type="submission" date="2017-03" db="EMBL/GenBank/DDBJ databases">
        <title>Genomic insights into Mycobacterium simiae human colonization.</title>
        <authorList>
            <person name="Steffani J.L."/>
            <person name="Brunck M.E."/>
            <person name="Cruz E."/>
            <person name="Montiel R."/>
            <person name="Barona F."/>
        </authorList>
    </citation>
    <scope>NUCLEOTIDE SEQUENCE [LARGE SCALE GENOMIC DNA]</scope>
    <source>
        <strain evidence="10 11">MsiGto</strain>
    </source>
</reference>
<organism evidence="10 11">
    <name type="scientific">Mycobacterium simiae</name>
    <name type="common">Mycobacterium habana</name>
    <dbReference type="NCBI Taxonomy" id="1784"/>
    <lineage>
        <taxon>Bacteria</taxon>
        <taxon>Bacillati</taxon>
        <taxon>Actinomycetota</taxon>
        <taxon>Actinomycetes</taxon>
        <taxon>Mycobacteriales</taxon>
        <taxon>Mycobacteriaceae</taxon>
        <taxon>Mycobacterium</taxon>
        <taxon>Mycobacterium simiae complex</taxon>
    </lineage>
</organism>
<evidence type="ECO:0000256" key="2">
    <source>
        <dbReference type="ARBA" id="ARBA00009773"/>
    </source>
</evidence>
<evidence type="ECO:0000313" key="11">
    <source>
        <dbReference type="Proteomes" id="UP000193040"/>
    </source>
</evidence>
<dbReference type="Proteomes" id="UP000193040">
    <property type="component" value="Unassembled WGS sequence"/>
</dbReference>
<evidence type="ECO:0000256" key="8">
    <source>
        <dbReference type="SAM" id="MobiDB-lite"/>
    </source>
</evidence>
<feature type="transmembrane region" description="Helical" evidence="9">
    <location>
        <begin position="158"/>
        <end position="181"/>
    </location>
</feature>
<dbReference type="EMBL" id="MZZM01000018">
    <property type="protein sequence ID" value="ORJ60004.1"/>
    <property type="molecule type" value="Genomic_DNA"/>
</dbReference>
<dbReference type="STRING" id="1784.VC42_16440"/>
<protein>
    <submittedName>
        <fullName evidence="10">AI-2E family transporter</fullName>
    </submittedName>
</protein>
<feature type="region of interest" description="Disordered" evidence="8">
    <location>
        <begin position="358"/>
        <end position="384"/>
    </location>
</feature>
<name>A0A1X0Y4M4_MYCSI</name>
<dbReference type="InterPro" id="IPR002549">
    <property type="entry name" value="AI-2E-like"/>
</dbReference>
<evidence type="ECO:0000256" key="6">
    <source>
        <dbReference type="ARBA" id="ARBA00022989"/>
    </source>
</evidence>
<feature type="transmembrane region" description="Helical" evidence="9">
    <location>
        <begin position="220"/>
        <end position="243"/>
    </location>
</feature>
<dbReference type="PANTHER" id="PTHR21716">
    <property type="entry name" value="TRANSMEMBRANE PROTEIN"/>
    <property type="match status" value="1"/>
</dbReference>
<comment type="caution">
    <text evidence="10">The sequence shown here is derived from an EMBL/GenBank/DDBJ whole genome shotgun (WGS) entry which is preliminary data.</text>
</comment>
<sequence>MPANTDDASVEPLVRKTAAWAWRLLVILGAAVAFLWVVAKLEIIVVPVLLALMLSALLVPSVDWLDRRGLPRGGAVALVLLGGFALLGGILTFVVTQFVVGLPDLTEQVSRSIDSTRRWLIEGPAHLRSEQITNAGNAAIQALHNNQSKLTSGALSTAATITELLTAAVLVLFTLIFFLYGGRNIFAYVTKIFPVGVRDRVVEAGRAGYGSLIGYVRATFLVALTDAAGVGAGLAIMGVPLALPLASLVFLGAFIPLIGAVISGLVAVVVALLAKGIVYALLTLGLLVLINQIESHLLQPLVMGRAVSIHPLGVVLAISTGGVLGGIVGALLAVPTVAFLNNAIQVLLARDPEEEAEQLGEDDDGTMVQAKPDHPEQNAEDSAGLYIAAPRDAAGPARILRRRRGAAAASCRRYRPARARSSSRWLRRCR</sequence>
<dbReference type="GO" id="GO:0005886">
    <property type="term" value="C:plasma membrane"/>
    <property type="evidence" value="ECO:0007669"/>
    <property type="project" value="UniProtKB-SubCell"/>
</dbReference>
<feature type="transmembrane region" description="Helical" evidence="9">
    <location>
        <begin position="313"/>
        <end position="340"/>
    </location>
</feature>
<proteinExistence type="inferred from homology"/>
<keyword evidence="11" id="KW-1185">Reference proteome</keyword>
<feature type="transmembrane region" description="Helical" evidence="9">
    <location>
        <begin position="249"/>
        <end position="270"/>
    </location>
</feature>
<evidence type="ECO:0000313" key="10">
    <source>
        <dbReference type="EMBL" id="ORJ60004.1"/>
    </source>
</evidence>
<accession>A0A1X0Y4M4</accession>
<dbReference type="AlphaFoldDB" id="A0A1X0Y4M4"/>
<dbReference type="Pfam" id="PF01594">
    <property type="entry name" value="AI-2E_transport"/>
    <property type="match status" value="1"/>
</dbReference>
<evidence type="ECO:0000256" key="7">
    <source>
        <dbReference type="ARBA" id="ARBA00023136"/>
    </source>
</evidence>
<feature type="transmembrane region" description="Helical" evidence="9">
    <location>
        <begin position="20"/>
        <end position="38"/>
    </location>
</feature>
<keyword evidence="5 9" id="KW-0812">Transmembrane</keyword>
<keyword evidence="3" id="KW-0813">Transport</keyword>
<evidence type="ECO:0000256" key="1">
    <source>
        <dbReference type="ARBA" id="ARBA00004651"/>
    </source>
</evidence>
<evidence type="ECO:0000256" key="3">
    <source>
        <dbReference type="ARBA" id="ARBA00022448"/>
    </source>
</evidence>
<evidence type="ECO:0000256" key="5">
    <source>
        <dbReference type="ARBA" id="ARBA00022692"/>
    </source>
</evidence>
<gene>
    <name evidence="10" type="ORF">B5M45_13940</name>
</gene>
<feature type="transmembrane region" description="Helical" evidence="9">
    <location>
        <begin position="44"/>
        <end position="65"/>
    </location>
</feature>
<keyword evidence="7 9" id="KW-0472">Membrane</keyword>
<evidence type="ECO:0000256" key="4">
    <source>
        <dbReference type="ARBA" id="ARBA00022475"/>
    </source>
</evidence>
<keyword evidence="6 9" id="KW-1133">Transmembrane helix</keyword>
<comment type="similarity">
    <text evidence="2">Belongs to the autoinducer-2 exporter (AI-2E) (TC 2.A.86) family.</text>
</comment>
<keyword evidence="4" id="KW-1003">Cell membrane</keyword>
<dbReference type="PANTHER" id="PTHR21716:SF53">
    <property type="entry name" value="PERMEASE PERM-RELATED"/>
    <property type="match status" value="1"/>
</dbReference>
<feature type="transmembrane region" description="Helical" evidence="9">
    <location>
        <begin position="77"/>
        <end position="100"/>
    </location>
</feature>
<dbReference type="GO" id="GO:0055085">
    <property type="term" value="P:transmembrane transport"/>
    <property type="evidence" value="ECO:0007669"/>
    <property type="project" value="TreeGrafter"/>
</dbReference>